<evidence type="ECO:0000256" key="8">
    <source>
        <dbReference type="RuleBase" id="RU280814"/>
    </source>
</evidence>
<feature type="transmembrane region" description="Helical" evidence="8">
    <location>
        <begin position="790"/>
        <end position="811"/>
    </location>
</feature>
<dbReference type="AlphaFoldDB" id="A0A1S3H578"/>
<evidence type="ECO:0000313" key="13">
    <source>
        <dbReference type="RefSeq" id="XP_013380616.1"/>
    </source>
</evidence>
<dbReference type="Pfam" id="PF04547">
    <property type="entry name" value="Anoctamin"/>
    <property type="match status" value="1"/>
</dbReference>
<dbReference type="KEGG" id="lak:106151760"/>
<dbReference type="GO" id="GO:0005254">
    <property type="term" value="F:chloride channel activity"/>
    <property type="evidence" value="ECO:0007669"/>
    <property type="project" value="TreeGrafter"/>
</dbReference>
<feature type="transmembrane region" description="Helical" evidence="8">
    <location>
        <begin position="573"/>
        <end position="595"/>
    </location>
</feature>
<keyword evidence="7" id="KW-0325">Glycoprotein</keyword>
<keyword evidence="6 8" id="KW-0472">Membrane</keyword>
<feature type="transmembrane region" description="Helical" evidence="8">
    <location>
        <begin position="414"/>
        <end position="433"/>
    </location>
</feature>
<evidence type="ECO:0000256" key="4">
    <source>
        <dbReference type="ARBA" id="ARBA00022692"/>
    </source>
</evidence>
<dbReference type="PANTHER" id="PTHR12308:SF73">
    <property type="entry name" value="ANOCTAMIN"/>
    <property type="match status" value="1"/>
</dbReference>
<dbReference type="PANTHER" id="PTHR12308">
    <property type="entry name" value="ANOCTAMIN"/>
    <property type="match status" value="1"/>
</dbReference>
<evidence type="ECO:0000259" key="11">
    <source>
        <dbReference type="Pfam" id="PF16178"/>
    </source>
</evidence>
<comment type="caution">
    <text evidence="8">Lacks conserved residue(s) required for the propagation of feature annotation.</text>
</comment>
<dbReference type="Proteomes" id="UP000085678">
    <property type="component" value="Unplaced"/>
</dbReference>
<dbReference type="InterPro" id="IPR032394">
    <property type="entry name" value="Anoct_dimer"/>
</dbReference>
<evidence type="ECO:0000256" key="7">
    <source>
        <dbReference type="ARBA" id="ARBA00023180"/>
    </source>
</evidence>
<sequence length="1059" mass="121385">MSAGLHTMNGGSNLPPITEGKPMDSILRAKTTVLKHKKKKRERSVTGISSENANKKRIDYVLVYTEEQLKPDADKEEIEEFEQRKAMRTKFQGALMAEGLTLNELHVVDKDDKHEVFVLVHTGFEDLCLEAESVHLEMPLKGLKVSEQREDIEEEEKSYGRKLQDWVQELQRVYLQTDNEEDYISAPFQCSKSNHFKDFEDKDKFFRSSLRSLLTHNILINTDVRDKTEKESILKHANPKNKSLKKPDILAKKALPYLLHKKIYTDAFIIHDESVDDPENPSNKNKSKPCSSCCEEEFVNPVGFDMDPRWTLNHTWTRIFKYQPLWKIRNYFGEKIALYFAWSGLLITSLWMPTLFGLSIFFYGLHLSVQRLGNPFHVNTTSTENQTELELIKRLVDTAENLMDVIKEACDNEVTPFFALAICLWGTIFLEYWKRTNATLAYEWDVNNFEVAEPDRPGFKGTHSKMDPITDELTWYYPFYRQCTKYAASCMVLVLMVCLVFISVAGVILYRVVITVDYCTIWPSTMCLLFGTIASSLMNAISILILGKIYDKIAYILTDWENHRTQTAYDDALVIKLFAFQFANSYASLFYIAFFRGLDEGLFGLGDKYVDTCGTGNNCMSMLSFQVLVLMIIKPFPKLLKDVCIPYLKQLWREKIKGCCSRKENKVSPEKDVKVTIDDYVERERQKPKLEDFTLSEYTEKVIQYGYLMLFSASLPLGPLIALLTNLFDLTVDAKRLLWWYRRPVAFVAQDIGMWYSILQFVNVCGVVSNAFLIAFTAQWGKQFGAVEKLWLVIIFEHTVFALKFLLTYIIPDVPYKIEIQQNREKYQVAKKLESGQFLNKAQMKMDIIAQAATYVARTGSVDALQNNPDYLKAEEPTPQGSASSLKHRHKKKKHKLKLLGKLGIADQSASKASSRVTLNDADDGAALVPGSERKKRKKKGHHHKHGGHEDQGYTGDTDLTPRLEQGTLAPRVDVGAYPVEQVEYEYEPGRQHLHNKSDSNISYDKQGMTYLSMEEKFPNSRPGPPLENKTVLKQLPAIDEVKVATPAGIYQIPWESHA</sequence>
<protein>
    <recommendedName>
        <fullName evidence="8">Anoctamin</fullName>
    </recommendedName>
</protein>
<evidence type="ECO:0000259" key="10">
    <source>
        <dbReference type="Pfam" id="PF04547"/>
    </source>
</evidence>
<comment type="similarity">
    <text evidence="2 8">Belongs to the anoctamin family.</text>
</comment>
<evidence type="ECO:0000256" key="5">
    <source>
        <dbReference type="ARBA" id="ARBA00022989"/>
    </source>
</evidence>
<evidence type="ECO:0000256" key="3">
    <source>
        <dbReference type="ARBA" id="ARBA00022475"/>
    </source>
</evidence>
<dbReference type="InterPro" id="IPR007632">
    <property type="entry name" value="Anoctamin"/>
</dbReference>
<dbReference type="Pfam" id="PF16178">
    <property type="entry name" value="Anoct_dimer"/>
    <property type="match status" value="1"/>
</dbReference>
<evidence type="ECO:0000256" key="6">
    <source>
        <dbReference type="ARBA" id="ARBA00023136"/>
    </source>
</evidence>
<keyword evidence="3" id="KW-1003">Cell membrane</keyword>
<gene>
    <name evidence="13" type="primary">LOC106151760</name>
</gene>
<dbReference type="GeneID" id="106151760"/>
<dbReference type="GO" id="GO:0005886">
    <property type="term" value="C:plasma membrane"/>
    <property type="evidence" value="ECO:0007669"/>
    <property type="project" value="UniProtKB-SubCell"/>
</dbReference>
<keyword evidence="12" id="KW-1185">Reference proteome</keyword>
<feature type="transmembrane region" description="Helical" evidence="8">
    <location>
        <begin position="486"/>
        <end position="509"/>
    </location>
</feature>
<organism evidence="12 13">
    <name type="scientific">Lingula anatina</name>
    <name type="common">Brachiopod</name>
    <name type="synonym">Lingula unguis</name>
    <dbReference type="NCBI Taxonomy" id="7574"/>
    <lineage>
        <taxon>Eukaryota</taxon>
        <taxon>Metazoa</taxon>
        <taxon>Spiralia</taxon>
        <taxon>Lophotrochozoa</taxon>
        <taxon>Brachiopoda</taxon>
        <taxon>Linguliformea</taxon>
        <taxon>Lingulata</taxon>
        <taxon>Lingulida</taxon>
        <taxon>Linguloidea</taxon>
        <taxon>Lingulidae</taxon>
        <taxon>Lingula</taxon>
    </lineage>
</organism>
<feature type="transmembrane region" description="Helical" evidence="8">
    <location>
        <begin position="521"/>
        <end position="546"/>
    </location>
</feature>
<feature type="domain" description="Anoctamin dimerisation" evidence="11">
    <location>
        <begin position="54"/>
        <end position="288"/>
    </location>
</feature>
<keyword evidence="4 8" id="KW-0812">Transmembrane</keyword>
<feature type="region of interest" description="Disordered" evidence="9">
    <location>
        <begin position="910"/>
        <end position="962"/>
    </location>
</feature>
<feature type="transmembrane region" description="Helical" evidence="8">
    <location>
        <begin position="754"/>
        <end position="778"/>
    </location>
</feature>
<feature type="region of interest" description="Disordered" evidence="9">
    <location>
        <begin position="1"/>
        <end position="23"/>
    </location>
</feature>
<evidence type="ECO:0000256" key="9">
    <source>
        <dbReference type="SAM" id="MobiDB-lite"/>
    </source>
</evidence>
<accession>A0A1S3H578</accession>
<comment type="subcellular location">
    <subcellularLocation>
        <location evidence="1">Cell membrane</location>
        <topology evidence="1">Multi-pass membrane protein</topology>
    </subcellularLocation>
    <subcellularLocation>
        <location evidence="8">Membrane</location>
        <topology evidence="8">Multi-pass membrane protein</topology>
    </subcellularLocation>
</comment>
<feature type="transmembrane region" description="Helical" evidence="8">
    <location>
        <begin position="615"/>
        <end position="633"/>
    </location>
</feature>
<evidence type="ECO:0000256" key="2">
    <source>
        <dbReference type="ARBA" id="ARBA00009671"/>
    </source>
</evidence>
<dbReference type="InterPro" id="IPR049452">
    <property type="entry name" value="Anoctamin_TM"/>
</dbReference>
<name>A0A1S3H578_LINAN</name>
<reference evidence="13" key="1">
    <citation type="submission" date="2025-08" db="UniProtKB">
        <authorList>
            <consortium name="RefSeq"/>
        </authorList>
    </citation>
    <scope>IDENTIFICATION</scope>
    <source>
        <tissue evidence="13">Gonads</tissue>
    </source>
</reference>
<feature type="transmembrane region" description="Helical" evidence="8">
    <location>
        <begin position="336"/>
        <end position="365"/>
    </location>
</feature>
<dbReference type="OrthoDB" id="296386at2759"/>
<evidence type="ECO:0000313" key="12">
    <source>
        <dbReference type="Proteomes" id="UP000085678"/>
    </source>
</evidence>
<feature type="domain" description="Anoctamin transmembrane" evidence="10">
    <location>
        <begin position="328"/>
        <end position="825"/>
    </location>
</feature>
<evidence type="ECO:0000256" key="1">
    <source>
        <dbReference type="ARBA" id="ARBA00004651"/>
    </source>
</evidence>
<keyword evidence="5 8" id="KW-1133">Transmembrane helix</keyword>
<proteinExistence type="inferred from homology"/>
<dbReference type="InParanoid" id="A0A1S3H578"/>
<dbReference type="GO" id="GO:0046983">
    <property type="term" value="F:protein dimerization activity"/>
    <property type="evidence" value="ECO:0007669"/>
    <property type="project" value="InterPro"/>
</dbReference>
<feature type="compositionally biased region" description="Basic residues" evidence="9">
    <location>
        <begin position="934"/>
        <end position="947"/>
    </location>
</feature>
<feature type="region of interest" description="Disordered" evidence="9">
    <location>
        <begin position="871"/>
        <end position="892"/>
    </location>
</feature>
<dbReference type="RefSeq" id="XP_013380616.1">
    <property type="nucleotide sequence ID" value="XM_013525162.1"/>
</dbReference>
<feature type="transmembrane region" description="Helical" evidence="8">
    <location>
        <begin position="705"/>
        <end position="728"/>
    </location>
</feature>